<keyword evidence="5" id="KW-0539">Nucleus</keyword>
<sequence>MLLLGVEGSGHHLRQEQQQGATSKQSGVEGVIYVKSNNRWRARWQEGGEEKTKSFSCKKYGDEEALQMAIDHRRAMERLHYRFDRRGVEMPVDDSEEERPKKKKKKKKRKSEGCS</sequence>
<feature type="region of interest" description="Disordered" evidence="6">
    <location>
        <begin position="6"/>
        <end position="30"/>
    </location>
</feature>
<dbReference type="GO" id="GO:0003700">
    <property type="term" value="F:DNA-binding transcription factor activity"/>
    <property type="evidence" value="ECO:0007669"/>
    <property type="project" value="InterPro"/>
</dbReference>
<feature type="compositionally biased region" description="Polar residues" evidence="6">
    <location>
        <begin position="16"/>
        <end position="26"/>
    </location>
</feature>
<evidence type="ECO:0000256" key="5">
    <source>
        <dbReference type="ARBA" id="ARBA00023242"/>
    </source>
</evidence>
<keyword evidence="9" id="KW-1185">Reference proteome</keyword>
<comment type="subcellular location">
    <subcellularLocation>
        <location evidence="1">Nucleus</location>
    </subcellularLocation>
</comment>
<evidence type="ECO:0000256" key="6">
    <source>
        <dbReference type="SAM" id="MobiDB-lite"/>
    </source>
</evidence>
<protein>
    <recommendedName>
        <fullName evidence="7">AP2/ERF domain-containing protein</fullName>
    </recommendedName>
</protein>
<evidence type="ECO:0000256" key="1">
    <source>
        <dbReference type="ARBA" id="ARBA00004123"/>
    </source>
</evidence>
<feature type="region of interest" description="Disordered" evidence="6">
    <location>
        <begin position="84"/>
        <end position="115"/>
    </location>
</feature>
<accession>A0A0G4H2Y3</accession>
<dbReference type="GO" id="GO:0003677">
    <property type="term" value="F:DNA binding"/>
    <property type="evidence" value="ECO:0007669"/>
    <property type="project" value="UniProtKB-KW"/>
</dbReference>
<reference evidence="8 9" key="1">
    <citation type="submission" date="2014-11" db="EMBL/GenBank/DDBJ databases">
        <authorList>
            <person name="Zhu J."/>
            <person name="Qi W."/>
            <person name="Song R."/>
        </authorList>
    </citation>
    <scope>NUCLEOTIDE SEQUENCE [LARGE SCALE GENOMIC DNA]</scope>
</reference>
<gene>
    <name evidence="8" type="ORF">Vbra_23189</name>
</gene>
<name>A0A0G4H2Y3_VITBC</name>
<evidence type="ECO:0000256" key="3">
    <source>
        <dbReference type="ARBA" id="ARBA00023125"/>
    </source>
</evidence>
<proteinExistence type="predicted"/>
<feature type="compositionally biased region" description="Basic residues" evidence="6">
    <location>
        <begin position="101"/>
        <end position="115"/>
    </location>
</feature>
<dbReference type="EMBL" id="CDMY01000967">
    <property type="protein sequence ID" value="CEM38054.1"/>
    <property type="molecule type" value="Genomic_DNA"/>
</dbReference>
<organism evidence="8 9">
    <name type="scientific">Vitrella brassicaformis (strain CCMP3155)</name>
    <dbReference type="NCBI Taxonomy" id="1169540"/>
    <lineage>
        <taxon>Eukaryota</taxon>
        <taxon>Sar</taxon>
        <taxon>Alveolata</taxon>
        <taxon>Colpodellida</taxon>
        <taxon>Vitrellaceae</taxon>
        <taxon>Vitrella</taxon>
    </lineage>
</organism>
<dbReference type="Proteomes" id="UP000041254">
    <property type="component" value="Unassembled WGS sequence"/>
</dbReference>
<dbReference type="VEuPathDB" id="CryptoDB:Vbra_23189"/>
<dbReference type="InterPro" id="IPR001471">
    <property type="entry name" value="AP2/ERF_dom"/>
</dbReference>
<evidence type="ECO:0000259" key="7">
    <source>
        <dbReference type="Pfam" id="PF00847"/>
    </source>
</evidence>
<dbReference type="Pfam" id="PF00847">
    <property type="entry name" value="AP2"/>
    <property type="match status" value="1"/>
</dbReference>
<evidence type="ECO:0000256" key="4">
    <source>
        <dbReference type="ARBA" id="ARBA00023163"/>
    </source>
</evidence>
<keyword evidence="3" id="KW-0238">DNA-binding</keyword>
<dbReference type="GO" id="GO:0005634">
    <property type="term" value="C:nucleus"/>
    <property type="evidence" value="ECO:0007669"/>
    <property type="project" value="UniProtKB-SubCell"/>
</dbReference>
<evidence type="ECO:0000313" key="8">
    <source>
        <dbReference type="EMBL" id="CEM38054.1"/>
    </source>
</evidence>
<evidence type="ECO:0000256" key="2">
    <source>
        <dbReference type="ARBA" id="ARBA00023015"/>
    </source>
</evidence>
<keyword evidence="2" id="KW-0805">Transcription regulation</keyword>
<dbReference type="PhylomeDB" id="A0A0G4H2Y3"/>
<evidence type="ECO:0000313" key="9">
    <source>
        <dbReference type="Proteomes" id="UP000041254"/>
    </source>
</evidence>
<dbReference type="OrthoDB" id="372748at2759"/>
<dbReference type="InParanoid" id="A0A0G4H2Y3"/>
<keyword evidence="4" id="KW-0804">Transcription</keyword>
<dbReference type="AlphaFoldDB" id="A0A0G4H2Y3"/>
<dbReference type="Gene3D" id="1.20.5.2050">
    <property type="match status" value="1"/>
</dbReference>
<feature type="domain" description="AP2/ERF" evidence="7">
    <location>
        <begin position="26"/>
        <end position="78"/>
    </location>
</feature>